<reference evidence="2 3" key="1">
    <citation type="submission" date="2023-12" db="EMBL/GenBank/DDBJ databases">
        <title>Genomic sequences of Capnocytophaga and Parvimonas strains.</title>
        <authorList>
            <person name="Watt R.M."/>
            <person name="Wang M."/>
            <person name="Yang T."/>
            <person name="Tong W.M."/>
        </authorList>
    </citation>
    <scope>NUCLEOTIDE SEQUENCE [LARGE SCALE GENOMIC DNA]</scope>
    <source>
        <strain evidence="2 3">CCUG 13096</strain>
    </source>
</reference>
<name>A0ABU5Z949_9FLAO</name>
<protein>
    <submittedName>
        <fullName evidence="2">Uncharacterized protein</fullName>
    </submittedName>
</protein>
<dbReference type="EMBL" id="JAYKBW010000010">
    <property type="protein sequence ID" value="MEB3075484.1"/>
    <property type="molecule type" value="Genomic_DNA"/>
</dbReference>
<comment type="caution">
    <text evidence="2">The sequence shown here is derived from an EMBL/GenBank/DDBJ whole genome shotgun (WGS) entry which is preliminary data.</text>
</comment>
<keyword evidence="3" id="KW-1185">Reference proteome</keyword>
<dbReference type="RefSeq" id="WP_323983665.1">
    <property type="nucleotide sequence ID" value="NZ_JAYKBW010000010.1"/>
</dbReference>
<gene>
    <name evidence="2" type="ORF">VJJ08_09265</name>
</gene>
<evidence type="ECO:0000313" key="2">
    <source>
        <dbReference type="EMBL" id="MEB3075484.1"/>
    </source>
</evidence>
<sequence length="163" mass="19050">MKFLSKILPNSYIFQTKNVAIFLLFLATSCAAPNGAYVFYDEPAYAEKEKRLPINTEQAATLFARNYFEQHPSAEKVTAYIDVLFRKKYIVSPDEIRYRAKYGGYYLTPDTYWVHGKTGKLKKNKQYILYLPRVRRADKVGISRFRIDSFTKTYVRDSLLNTP</sequence>
<accession>A0ABU5Z949</accession>
<evidence type="ECO:0000313" key="3">
    <source>
        <dbReference type="Proteomes" id="UP001311730"/>
    </source>
</evidence>
<dbReference type="Proteomes" id="UP001311730">
    <property type="component" value="Unassembled WGS sequence"/>
</dbReference>
<dbReference type="PROSITE" id="PS51257">
    <property type="entry name" value="PROKAR_LIPOPROTEIN"/>
    <property type="match status" value="1"/>
</dbReference>
<keyword evidence="1" id="KW-0732">Signal</keyword>
<organism evidence="2 3">
    <name type="scientific">Capnocytophaga gingivalis</name>
    <dbReference type="NCBI Taxonomy" id="1017"/>
    <lineage>
        <taxon>Bacteria</taxon>
        <taxon>Pseudomonadati</taxon>
        <taxon>Bacteroidota</taxon>
        <taxon>Flavobacteriia</taxon>
        <taxon>Flavobacteriales</taxon>
        <taxon>Flavobacteriaceae</taxon>
        <taxon>Capnocytophaga</taxon>
    </lineage>
</organism>
<feature type="chain" id="PRO_5047416446" evidence="1">
    <location>
        <begin position="32"/>
        <end position="163"/>
    </location>
</feature>
<proteinExistence type="predicted"/>
<evidence type="ECO:0000256" key="1">
    <source>
        <dbReference type="SAM" id="SignalP"/>
    </source>
</evidence>
<feature type="signal peptide" evidence="1">
    <location>
        <begin position="1"/>
        <end position="31"/>
    </location>
</feature>